<keyword evidence="3 5" id="KW-1133">Transmembrane helix</keyword>
<protein>
    <recommendedName>
        <fullName evidence="6">GtrA/DPMS transmembrane domain-containing protein</fullName>
    </recommendedName>
</protein>
<feature type="transmembrane region" description="Helical" evidence="5">
    <location>
        <begin position="41"/>
        <end position="62"/>
    </location>
</feature>
<evidence type="ECO:0000259" key="6">
    <source>
        <dbReference type="Pfam" id="PF04138"/>
    </source>
</evidence>
<dbReference type="Pfam" id="PF04138">
    <property type="entry name" value="GtrA_DPMS_TM"/>
    <property type="match status" value="1"/>
</dbReference>
<organism evidence="7 8">
    <name type="scientific">Rubritalea profundi</name>
    <dbReference type="NCBI Taxonomy" id="1658618"/>
    <lineage>
        <taxon>Bacteria</taxon>
        <taxon>Pseudomonadati</taxon>
        <taxon>Verrucomicrobiota</taxon>
        <taxon>Verrucomicrobiia</taxon>
        <taxon>Verrucomicrobiales</taxon>
        <taxon>Rubritaleaceae</taxon>
        <taxon>Rubritalea</taxon>
    </lineage>
</organism>
<comment type="subcellular location">
    <subcellularLocation>
        <location evidence="1">Membrane</location>
        <topology evidence="1">Multi-pass membrane protein</topology>
    </subcellularLocation>
</comment>
<gene>
    <name evidence="7" type="ORF">BSZ32_16610</name>
</gene>
<evidence type="ECO:0000256" key="4">
    <source>
        <dbReference type="ARBA" id="ARBA00023136"/>
    </source>
</evidence>
<keyword evidence="8" id="KW-1185">Reference proteome</keyword>
<evidence type="ECO:0000313" key="7">
    <source>
        <dbReference type="EMBL" id="PQJ29942.1"/>
    </source>
</evidence>
<comment type="caution">
    <text evidence="7">The sequence shown here is derived from an EMBL/GenBank/DDBJ whole genome shotgun (WGS) entry which is preliminary data.</text>
</comment>
<evidence type="ECO:0000256" key="1">
    <source>
        <dbReference type="ARBA" id="ARBA00004141"/>
    </source>
</evidence>
<name>A0A2S7U6K5_9BACT</name>
<feature type="transmembrane region" description="Helical" evidence="5">
    <location>
        <begin position="82"/>
        <end position="100"/>
    </location>
</feature>
<evidence type="ECO:0000256" key="2">
    <source>
        <dbReference type="ARBA" id="ARBA00022692"/>
    </source>
</evidence>
<feature type="transmembrane region" description="Helical" evidence="5">
    <location>
        <begin position="112"/>
        <end position="132"/>
    </location>
</feature>
<evidence type="ECO:0000256" key="5">
    <source>
        <dbReference type="SAM" id="Phobius"/>
    </source>
</evidence>
<evidence type="ECO:0000313" key="8">
    <source>
        <dbReference type="Proteomes" id="UP000239907"/>
    </source>
</evidence>
<feature type="transmembrane region" description="Helical" evidence="5">
    <location>
        <begin position="144"/>
        <end position="164"/>
    </location>
</feature>
<dbReference type="Proteomes" id="UP000239907">
    <property type="component" value="Unassembled WGS sequence"/>
</dbReference>
<dbReference type="GO" id="GO:0016020">
    <property type="term" value="C:membrane"/>
    <property type="evidence" value="ECO:0007669"/>
    <property type="project" value="UniProtKB-SubCell"/>
</dbReference>
<dbReference type="AlphaFoldDB" id="A0A2S7U6K5"/>
<feature type="domain" description="GtrA/DPMS transmembrane" evidence="6">
    <location>
        <begin position="43"/>
        <end position="170"/>
    </location>
</feature>
<sequence>MTTPRKYAASFIVPVFGEIPLHPKVIFDELRLKEGPLWAQFFKYGVCGVLSTAVLVLVLAMFQWYAPEYMSDDLPLDARKSHLRVALFTAFVPANLFAYFTNRWLVFTPGKFGFWSELAVFTFISIVSFTGGELGKNWMIDLDYPNWIAASAFAVSSALVNFVARKFLVFSR</sequence>
<reference evidence="7 8" key="1">
    <citation type="submission" date="2016-12" db="EMBL/GenBank/DDBJ databases">
        <title>Study of bacterial adaptation to deep sea.</title>
        <authorList>
            <person name="Song J."/>
            <person name="Yoshizawa S."/>
            <person name="Kogure K."/>
        </authorList>
    </citation>
    <scope>NUCLEOTIDE SEQUENCE [LARGE SCALE GENOMIC DNA]</scope>
    <source>
        <strain evidence="7 8">SAORIC-165</strain>
    </source>
</reference>
<dbReference type="OrthoDB" id="194726at2"/>
<dbReference type="GO" id="GO:0000271">
    <property type="term" value="P:polysaccharide biosynthetic process"/>
    <property type="evidence" value="ECO:0007669"/>
    <property type="project" value="InterPro"/>
</dbReference>
<keyword evidence="4 5" id="KW-0472">Membrane</keyword>
<evidence type="ECO:0000256" key="3">
    <source>
        <dbReference type="ARBA" id="ARBA00022989"/>
    </source>
</evidence>
<dbReference type="InterPro" id="IPR007267">
    <property type="entry name" value="GtrA_DPMS_TM"/>
</dbReference>
<accession>A0A2S7U6K5</accession>
<keyword evidence="2 5" id="KW-0812">Transmembrane</keyword>
<proteinExistence type="predicted"/>
<dbReference type="EMBL" id="MQWA01000001">
    <property type="protein sequence ID" value="PQJ29942.1"/>
    <property type="molecule type" value="Genomic_DNA"/>
</dbReference>